<keyword evidence="3" id="KW-1185">Reference proteome</keyword>
<dbReference type="Antibodypedia" id="24149">
    <property type="antibodies" value="96 antibodies from 24 providers"/>
</dbReference>
<dbReference type="AGR" id="MGI:1891654"/>
<dbReference type="Ensembl" id="ENSMUST00000220582.2">
    <property type="protein sequence ID" value="ENSMUSP00000152759.2"/>
    <property type="gene ID" value="ENSMUSG00000021076.7"/>
</dbReference>
<reference evidence="1 3" key="1">
    <citation type="journal article" date="2009" name="PLoS Biol.">
        <title>Lineage-specific biology revealed by a finished genome assembly of the mouse.</title>
        <authorList>
            <consortium name="Mouse Genome Sequencing Consortium"/>
            <person name="Church D.M."/>
            <person name="Goodstadt L."/>
            <person name="Hillier L.W."/>
            <person name="Zody M.C."/>
            <person name="Goldstein S."/>
            <person name="She X."/>
            <person name="Bult C.J."/>
            <person name="Agarwala R."/>
            <person name="Cherry J.L."/>
            <person name="DiCuccio M."/>
            <person name="Hlavina W."/>
            <person name="Kapustin Y."/>
            <person name="Meric P."/>
            <person name="Maglott D."/>
            <person name="Birtle Z."/>
            <person name="Marques A.C."/>
            <person name="Graves T."/>
            <person name="Zhou S."/>
            <person name="Teague B."/>
            <person name="Potamousis K."/>
            <person name="Churas C."/>
            <person name="Place M."/>
            <person name="Herschleb J."/>
            <person name="Runnheim R."/>
            <person name="Forrest D."/>
            <person name="Amos-Landgraf J."/>
            <person name="Schwartz D.C."/>
            <person name="Cheng Z."/>
            <person name="Lindblad-Toh K."/>
            <person name="Eichler E.E."/>
            <person name="Ponting C.P."/>
        </authorList>
    </citation>
    <scope>NUCLEOTIDE SEQUENCE [LARGE SCALE GENOMIC DNA]</scope>
    <source>
        <strain evidence="1 3">C57BL/6J</strain>
    </source>
</reference>
<evidence type="ECO:0000313" key="2">
    <source>
        <dbReference type="MGI" id="MGI:1891654"/>
    </source>
</evidence>
<accession>A0A1Y7VM21</accession>
<dbReference type="Bgee" id="ENSMUSG00000021076">
    <property type="expression patterns" value="Expressed in seminiferous tubule of testis and 283 other cell types or tissues"/>
</dbReference>
<evidence type="ECO:0000313" key="3">
    <source>
        <dbReference type="Proteomes" id="UP000000589"/>
    </source>
</evidence>
<protein>
    <submittedName>
        <fullName evidence="1">ARP10 actin-related protein 10</fullName>
    </submittedName>
</protein>
<sequence>MPLYEGLGSGGEKTAVVIDLGEAFTNQSKLFSIISIQKNYIPT</sequence>
<proteinExistence type="evidence at protein level"/>
<dbReference type="MGI" id="MGI:1891654">
    <property type="gene designation" value="Actr10"/>
</dbReference>
<dbReference type="Proteomes" id="UP000000589">
    <property type="component" value="Chromosome 12"/>
</dbReference>
<evidence type="ECO:0000313" key="1">
    <source>
        <dbReference type="Ensembl" id="ENSMUSP00000152759.2"/>
    </source>
</evidence>
<organism evidence="1 3">
    <name type="scientific">Mus musculus</name>
    <name type="common">Mouse</name>
    <dbReference type="NCBI Taxonomy" id="10090"/>
    <lineage>
        <taxon>Eukaryota</taxon>
        <taxon>Metazoa</taxon>
        <taxon>Chordata</taxon>
        <taxon>Craniata</taxon>
        <taxon>Vertebrata</taxon>
        <taxon>Euteleostomi</taxon>
        <taxon>Mammalia</taxon>
        <taxon>Eutheria</taxon>
        <taxon>Euarchontoglires</taxon>
        <taxon>Glires</taxon>
        <taxon>Rodentia</taxon>
        <taxon>Myomorpha</taxon>
        <taxon>Muroidea</taxon>
        <taxon>Muridae</taxon>
        <taxon>Murinae</taxon>
        <taxon>Mus</taxon>
        <taxon>Mus</taxon>
    </lineage>
</organism>
<name>A0A1Y7VM21_MOUSE</name>
<dbReference type="GeneTree" id="ENSGT00910000144250"/>
<dbReference type="ProteomicsDB" id="312557"/>
<dbReference type="ExpressionAtlas" id="A0A1Y7VM21">
    <property type="expression patterns" value="baseline and differential"/>
</dbReference>
<reference evidence="1" key="3">
    <citation type="submission" date="2025-08" db="UniProtKB">
        <authorList>
            <consortium name="Ensembl"/>
        </authorList>
    </citation>
    <scope>IDENTIFICATION</scope>
    <source>
        <strain evidence="1">C57BL/6J</strain>
    </source>
</reference>
<gene>
    <name evidence="1 2" type="primary">Actr10</name>
</gene>
<dbReference type="VEuPathDB" id="HostDB:ENSMUSG00000021076"/>
<evidence type="ECO:0007829" key="4">
    <source>
        <dbReference type="PeptideAtlas" id="A0A1Y7VM21"/>
    </source>
</evidence>
<keyword evidence="4 5" id="KW-1267">Proteomics identification</keyword>
<reference evidence="1" key="4">
    <citation type="submission" date="2025-09" db="UniProtKB">
        <authorList>
            <consortium name="Ensembl"/>
        </authorList>
    </citation>
    <scope>IDENTIFICATION</scope>
    <source>
        <strain evidence="1">C57BL/6J</strain>
    </source>
</reference>
<evidence type="ECO:0007829" key="5">
    <source>
        <dbReference type="ProteomicsDB" id="A0A1Y7VM21"/>
    </source>
</evidence>
<reference evidence="1 3" key="2">
    <citation type="journal article" date="2011" name="PLoS Biol.">
        <title>Modernizing reference genome assemblies.</title>
        <authorList>
            <person name="Church D.M."/>
            <person name="Schneider V.A."/>
            <person name="Graves T."/>
            <person name="Auger K."/>
            <person name="Cunningham F."/>
            <person name="Bouk N."/>
            <person name="Chen H.C."/>
            <person name="Agarwala R."/>
            <person name="McLaren W.M."/>
            <person name="Ritchie G.R."/>
            <person name="Albracht D."/>
            <person name="Kremitzki M."/>
            <person name="Rock S."/>
            <person name="Kotkiewicz H."/>
            <person name="Kremitzki C."/>
            <person name="Wollam A."/>
            <person name="Trani L."/>
            <person name="Fulton L."/>
            <person name="Fulton R."/>
            <person name="Matthews L."/>
            <person name="Whitehead S."/>
            <person name="Chow W."/>
            <person name="Torrance J."/>
            <person name="Dunn M."/>
            <person name="Harden G."/>
            <person name="Threadgold G."/>
            <person name="Wood J."/>
            <person name="Collins J."/>
            <person name="Heath P."/>
            <person name="Griffiths G."/>
            <person name="Pelan S."/>
            <person name="Grafham D."/>
            <person name="Eichler E.E."/>
            <person name="Weinstock G."/>
            <person name="Mardis E.R."/>
            <person name="Wilson R.K."/>
            <person name="Howe K."/>
            <person name="Flicek P."/>
            <person name="Hubbard T."/>
        </authorList>
    </citation>
    <scope>NUCLEOTIDE SEQUENCE [LARGE SCALE GENOMIC DNA]</scope>
    <source>
        <strain evidence="1 3">C57BL/6J</strain>
    </source>
</reference>
<dbReference type="AlphaFoldDB" id="A0A1Y7VM21"/>